<evidence type="ECO:0000313" key="1">
    <source>
        <dbReference type="Proteomes" id="UP000887579"/>
    </source>
</evidence>
<name>A0AC34FFD5_9BILA</name>
<dbReference type="WBParaSite" id="ES5_v2.g15944.t1">
    <property type="protein sequence ID" value="ES5_v2.g15944.t1"/>
    <property type="gene ID" value="ES5_v2.g15944"/>
</dbReference>
<protein>
    <submittedName>
        <fullName evidence="2">Uncharacterized protein</fullName>
    </submittedName>
</protein>
<accession>A0AC34FFD5</accession>
<reference evidence="2" key="1">
    <citation type="submission" date="2022-11" db="UniProtKB">
        <authorList>
            <consortium name="WormBaseParasite"/>
        </authorList>
    </citation>
    <scope>IDENTIFICATION</scope>
</reference>
<evidence type="ECO:0000313" key="2">
    <source>
        <dbReference type="WBParaSite" id="ES5_v2.g15944.t1"/>
    </source>
</evidence>
<organism evidence="1 2">
    <name type="scientific">Panagrolaimus sp. ES5</name>
    <dbReference type="NCBI Taxonomy" id="591445"/>
    <lineage>
        <taxon>Eukaryota</taxon>
        <taxon>Metazoa</taxon>
        <taxon>Ecdysozoa</taxon>
        <taxon>Nematoda</taxon>
        <taxon>Chromadorea</taxon>
        <taxon>Rhabditida</taxon>
        <taxon>Tylenchina</taxon>
        <taxon>Panagrolaimomorpha</taxon>
        <taxon>Panagrolaimoidea</taxon>
        <taxon>Panagrolaimidae</taxon>
        <taxon>Panagrolaimus</taxon>
    </lineage>
</organism>
<sequence length="35" mass="4064">CMKLVDDMATHLRVHQVAFNEVNRFPLLPVPYTAH</sequence>
<proteinExistence type="predicted"/>
<dbReference type="Proteomes" id="UP000887579">
    <property type="component" value="Unplaced"/>
</dbReference>